<organism evidence="2 3">
    <name type="scientific">Clohesyomyces aquaticus</name>
    <dbReference type="NCBI Taxonomy" id="1231657"/>
    <lineage>
        <taxon>Eukaryota</taxon>
        <taxon>Fungi</taxon>
        <taxon>Dikarya</taxon>
        <taxon>Ascomycota</taxon>
        <taxon>Pezizomycotina</taxon>
        <taxon>Dothideomycetes</taxon>
        <taxon>Pleosporomycetidae</taxon>
        <taxon>Pleosporales</taxon>
        <taxon>Lindgomycetaceae</taxon>
        <taxon>Clohesyomyces</taxon>
    </lineage>
</organism>
<dbReference type="Pfam" id="PF06985">
    <property type="entry name" value="HET"/>
    <property type="match status" value="1"/>
</dbReference>
<protein>
    <submittedName>
        <fullName evidence="2">Heterokaryon incompatibility protein-domain-containing protein</fullName>
    </submittedName>
</protein>
<dbReference type="InterPro" id="IPR010730">
    <property type="entry name" value="HET"/>
</dbReference>
<evidence type="ECO:0000313" key="3">
    <source>
        <dbReference type="Proteomes" id="UP000193144"/>
    </source>
</evidence>
<dbReference type="Pfam" id="PF26639">
    <property type="entry name" value="Het-6_barrel"/>
    <property type="match status" value="1"/>
</dbReference>
<proteinExistence type="predicted"/>
<comment type="caution">
    <text evidence="2">The sequence shown here is derived from an EMBL/GenBank/DDBJ whole genome shotgun (WGS) entry which is preliminary data.</text>
</comment>
<dbReference type="InterPro" id="IPR052895">
    <property type="entry name" value="HetReg/Transcr_Mod"/>
</dbReference>
<keyword evidence="3" id="KW-1185">Reference proteome</keyword>
<gene>
    <name evidence="2" type="ORF">BCR34DRAFT_559730</name>
</gene>
<reference evidence="2 3" key="1">
    <citation type="submission" date="2016-07" db="EMBL/GenBank/DDBJ databases">
        <title>Pervasive Adenine N6-methylation of Active Genes in Fungi.</title>
        <authorList>
            <consortium name="DOE Joint Genome Institute"/>
            <person name="Mondo S.J."/>
            <person name="Dannebaum R.O."/>
            <person name="Kuo R.C."/>
            <person name="Labutti K."/>
            <person name="Haridas S."/>
            <person name="Kuo A."/>
            <person name="Salamov A."/>
            <person name="Ahrendt S.R."/>
            <person name="Lipzen A."/>
            <person name="Sullivan W."/>
            <person name="Andreopoulos W.B."/>
            <person name="Clum A."/>
            <person name="Lindquist E."/>
            <person name="Daum C."/>
            <person name="Ramamoorthy G.K."/>
            <person name="Gryganskyi A."/>
            <person name="Culley D."/>
            <person name="Magnuson J.K."/>
            <person name="James T.Y."/>
            <person name="O'Malley M.A."/>
            <person name="Stajich J.E."/>
            <person name="Spatafora J.W."/>
            <person name="Visel A."/>
            <person name="Grigoriev I.V."/>
        </authorList>
    </citation>
    <scope>NUCLEOTIDE SEQUENCE [LARGE SCALE GENOMIC DNA]</scope>
    <source>
        <strain evidence="2 3">CBS 115471</strain>
    </source>
</reference>
<feature type="domain" description="Heterokaryon incompatibility" evidence="1">
    <location>
        <begin position="99"/>
        <end position="247"/>
    </location>
</feature>
<dbReference type="EMBL" id="MCFA01000029">
    <property type="protein sequence ID" value="ORY14944.1"/>
    <property type="molecule type" value="Genomic_DNA"/>
</dbReference>
<evidence type="ECO:0000313" key="2">
    <source>
        <dbReference type="EMBL" id="ORY14944.1"/>
    </source>
</evidence>
<dbReference type="OrthoDB" id="2157530at2759"/>
<name>A0A1Y1ZXK2_9PLEO</name>
<dbReference type="AlphaFoldDB" id="A0A1Y1ZXK2"/>
<dbReference type="Proteomes" id="UP000193144">
    <property type="component" value="Unassembled WGS sequence"/>
</dbReference>
<dbReference type="PANTHER" id="PTHR24148">
    <property type="entry name" value="ANKYRIN REPEAT DOMAIN-CONTAINING PROTEIN 39 HOMOLOG-RELATED"/>
    <property type="match status" value="1"/>
</dbReference>
<dbReference type="PANTHER" id="PTHR24148:SF73">
    <property type="entry name" value="HET DOMAIN PROTEIN (AFU_ORTHOLOGUE AFUA_8G01020)"/>
    <property type="match status" value="1"/>
</dbReference>
<accession>A0A1Y1ZXK2</accession>
<evidence type="ECO:0000259" key="1">
    <source>
        <dbReference type="Pfam" id="PF06985"/>
    </source>
</evidence>
<sequence>MASNIFSQIFGVPSTNISVEQGDRDGFQMYAGNITLPPIQYSEPESDAELEPEDPDERQHIYRPLKRDEIRLLILNPGTEDEPTECYLEHYPVGSAKPYLALSYVWGSTENPGSILLDGCTFQVTANLGAFLKSIRHEFSTQVFWIDALCINQQDVQEKGHQIRLMKRVYEGASQIVIWLGEPDQNTKPAFDYLKHNYSEEEEWSSAMGRLRIESEQVIKEIPPEALDGIQDLLARPWWTRIWVYQEATAPARRGSRVYCGKHQVDFEDLRECIRDLCAIDSGKYSNRTALIMDEYSRIRRFYNKSGTTIYLHLADLLPTLRGFQATNPRDKLYALIPTSIDGNDLLDVDYSLSVEEVYMQSTCNIVQADKSLDFLGHCTQQDDICDLDLPTWVPDWTQRESALHLFKRGPDGKLYNACESLLANFEFDTGNRILKTIGKRFGTVEYISPSQNDTVNETSLLKAWRDWLAKVDFVPSSPQSPYHPSPQVEDILLSTLVSDCDRIGLDLGLRLPRTESGNITEETKMRIMQAIETKSNNALTGLHPAFIHRKLILTEGGYLGLTAKHAQKGDVVTILGGTQVPMVLRRNGDHFNLIGEAYIHGIMDGEAGRGERTLELEMFHIL</sequence>